<protein>
    <submittedName>
        <fullName evidence="3">Uncharacterized protein</fullName>
    </submittedName>
</protein>
<sequence length="105" mass="11411">MISINRYRKKTMNRNLIATVMVVATGVIQGGCAASQTVTEEDFGDAVREVMMNQTYDLGASVFSNSDPVVGGDPYQLENVINAHRERSSQPSTVGSEIRIGTSNR</sequence>
<name>A0A7D9H4H6_9GAMM</name>
<feature type="region of interest" description="Disordered" evidence="1">
    <location>
        <begin position="85"/>
        <end position="105"/>
    </location>
</feature>
<proteinExistence type="predicted"/>
<feature type="compositionally biased region" description="Polar residues" evidence="1">
    <location>
        <begin position="89"/>
        <end position="105"/>
    </location>
</feature>
<keyword evidence="2" id="KW-0732">Signal</keyword>
<feature type="signal peptide" evidence="2">
    <location>
        <begin position="1"/>
        <end position="33"/>
    </location>
</feature>
<evidence type="ECO:0000256" key="1">
    <source>
        <dbReference type="SAM" id="MobiDB-lite"/>
    </source>
</evidence>
<organism evidence="3">
    <name type="scientific">uncultured Woeseiaceae bacterium</name>
    <dbReference type="NCBI Taxonomy" id="1983305"/>
    <lineage>
        <taxon>Bacteria</taxon>
        <taxon>Pseudomonadati</taxon>
        <taxon>Pseudomonadota</taxon>
        <taxon>Gammaproteobacteria</taxon>
        <taxon>Woeseiales</taxon>
        <taxon>Woeseiaceae</taxon>
        <taxon>environmental samples</taxon>
    </lineage>
</organism>
<dbReference type="EMBL" id="LR633967">
    <property type="protein sequence ID" value="VUX56310.1"/>
    <property type="molecule type" value="Genomic_DNA"/>
</dbReference>
<gene>
    <name evidence="3" type="ORF">JTBM06_V1_580002</name>
</gene>
<feature type="chain" id="PRO_5027594861" evidence="2">
    <location>
        <begin position="34"/>
        <end position="105"/>
    </location>
</feature>
<evidence type="ECO:0000313" key="3">
    <source>
        <dbReference type="EMBL" id="VUX56310.1"/>
    </source>
</evidence>
<reference evidence="3" key="1">
    <citation type="submission" date="2019-07" db="EMBL/GenBank/DDBJ databases">
        <authorList>
            <person name="Weber M."/>
            <person name="Kostadinov I."/>
            <person name="Kostadinov D I."/>
        </authorList>
    </citation>
    <scope>NUCLEOTIDE SEQUENCE</scope>
    <source>
        <strain evidence="3">Gfbio:sag-sample-m06:053724c1-46a9-4a36-b237-ea2bf867836b</strain>
    </source>
</reference>
<evidence type="ECO:0000256" key="2">
    <source>
        <dbReference type="SAM" id="SignalP"/>
    </source>
</evidence>
<dbReference type="AlphaFoldDB" id="A0A7D9H4H6"/>
<accession>A0A7D9H4H6</accession>